<keyword evidence="4" id="KW-1185">Reference proteome</keyword>
<comment type="caution">
    <text evidence="3">The sequence shown here is derived from an EMBL/GenBank/DDBJ whole genome shotgun (WGS) entry which is preliminary data.</text>
</comment>
<evidence type="ECO:0000256" key="2">
    <source>
        <dbReference type="SAM" id="Phobius"/>
    </source>
</evidence>
<feature type="transmembrane region" description="Helical" evidence="2">
    <location>
        <begin position="39"/>
        <end position="58"/>
    </location>
</feature>
<feature type="non-terminal residue" evidence="3">
    <location>
        <position position="1"/>
    </location>
</feature>
<protein>
    <recommendedName>
        <fullName evidence="5">MFS transporter</fullName>
    </recommendedName>
</protein>
<feature type="transmembrane region" description="Helical" evidence="2">
    <location>
        <begin position="114"/>
        <end position="136"/>
    </location>
</feature>
<reference evidence="4" key="1">
    <citation type="journal article" date="2019" name="Int. J. Syst. Evol. Microbiol.">
        <title>The Global Catalogue of Microorganisms (GCM) 10K type strain sequencing project: providing services to taxonomists for standard genome sequencing and annotation.</title>
        <authorList>
            <consortium name="The Broad Institute Genomics Platform"/>
            <consortium name="The Broad Institute Genome Sequencing Center for Infectious Disease"/>
            <person name="Wu L."/>
            <person name="Ma J."/>
        </authorList>
    </citation>
    <scope>NUCLEOTIDE SEQUENCE [LARGE SCALE GENOMIC DNA]</scope>
    <source>
        <strain evidence="4">CCUG 63369</strain>
    </source>
</reference>
<keyword evidence="2" id="KW-0472">Membrane</keyword>
<evidence type="ECO:0008006" key="5">
    <source>
        <dbReference type="Google" id="ProtNLM"/>
    </source>
</evidence>
<feature type="compositionally biased region" description="Acidic residues" evidence="1">
    <location>
        <begin position="9"/>
        <end position="22"/>
    </location>
</feature>
<gene>
    <name evidence="3" type="ORF">ACFQZU_21550</name>
</gene>
<name>A0ABW3BM33_9ACTN</name>
<proteinExistence type="predicted"/>
<keyword evidence="2" id="KW-0812">Transmembrane</keyword>
<feature type="transmembrane region" description="Helical" evidence="2">
    <location>
        <begin position="78"/>
        <end position="102"/>
    </location>
</feature>
<feature type="region of interest" description="Disordered" evidence="1">
    <location>
        <begin position="1"/>
        <end position="34"/>
    </location>
</feature>
<evidence type="ECO:0000313" key="3">
    <source>
        <dbReference type="EMBL" id="MFD0803886.1"/>
    </source>
</evidence>
<sequence length="148" mass="14278">PYEAGDPATAEESEGSGEEESADPGGAAPHPRPWSGGGLLGAETFAAAAVLAVSGALVGPRLVQMLSSVTAQDQVSAVAGTIVGDAVVALVGVVLGLVGIGLADGASRPWTRWAAGASVLVGLLFAAVSIAAYLLVPAPAPAPVGPSM</sequence>
<keyword evidence="2" id="KW-1133">Transmembrane helix</keyword>
<evidence type="ECO:0000313" key="4">
    <source>
        <dbReference type="Proteomes" id="UP001596956"/>
    </source>
</evidence>
<organism evidence="3 4">
    <name type="scientific">Streptomonospora algeriensis</name>
    <dbReference type="NCBI Taxonomy" id="995084"/>
    <lineage>
        <taxon>Bacteria</taxon>
        <taxon>Bacillati</taxon>
        <taxon>Actinomycetota</taxon>
        <taxon>Actinomycetes</taxon>
        <taxon>Streptosporangiales</taxon>
        <taxon>Nocardiopsidaceae</taxon>
        <taxon>Streptomonospora</taxon>
    </lineage>
</organism>
<dbReference type="EMBL" id="JBHTHR010001190">
    <property type="protein sequence ID" value="MFD0803886.1"/>
    <property type="molecule type" value="Genomic_DNA"/>
</dbReference>
<evidence type="ECO:0000256" key="1">
    <source>
        <dbReference type="SAM" id="MobiDB-lite"/>
    </source>
</evidence>
<dbReference type="Proteomes" id="UP001596956">
    <property type="component" value="Unassembled WGS sequence"/>
</dbReference>
<accession>A0ABW3BM33</accession>